<keyword evidence="4" id="KW-1185">Reference proteome</keyword>
<gene>
    <name evidence="3" type="ORF">V8201_11600</name>
</gene>
<comment type="caution">
    <text evidence="3">The sequence shown here is derived from an EMBL/GenBank/DDBJ whole genome shotgun (WGS) entry which is preliminary data.</text>
</comment>
<dbReference type="RefSeq" id="WP_336545374.1">
    <property type="nucleotide sequence ID" value="NZ_JBBBDM010000004.1"/>
</dbReference>
<dbReference type="Proteomes" id="UP001367771">
    <property type="component" value="Unassembled WGS sequence"/>
</dbReference>
<dbReference type="Pfam" id="PF10988">
    <property type="entry name" value="DUF2807"/>
    <property type="match status" value="1"/>
</dbReference>
<evidence type="ECO:0000256" key="1">
    <source>
        <dbReference type="SAM" id="SignalP"/>
    </source>
</evidence>
<feature type="chain" id="PRO_5045491479" evidence="1">
    <location>
        <begin position="20"/>
        <end position="239"/>
    </location>
</feature>
<dbReference type="InterPro" id="IPR021255">
    <property type="entry name" value="DUF2807"/>
</dbReference>
<evidence type="ECO:0000313" key="3">
    <source>
        <dbReference type="EMBL" id="MEI5687724.1"/>
    </source>
</evidence>
<evidence type="ECO:0000259" key="2">
    <source>
        <dbReference type="Pfam" id="PF10988"/>
    </source>
</evidence>
<reference evidence="3 4" key="1">
    <citation type="journal article" date="2013" name="Int. J. Syst. Evol. Microbiol.">
        <title>Sphingomonas kyungheensis sp. nov., a bacterium with ginsenoside-converting activity isolated from soil of a ginseng field.</title>
        <authorList>
            <person name="Son H.M."/>
            <person name="Yang J.E."/>
            <person name="Park Y."/>
            <person name="Han C.K."/>
            <person name="Kim S.G."/>
            <person name="Kook M."/>
            <person name="Yi T.H."/>
        </authorList>
    </citation>
    <scope>NUCLEOTIDE SEQUENCE [LARGE SCALE GENOMIC DNA]</scope>
    <source>
        <strain evidence="3 4">LMG 26582</strain>
    </source>
</reference>
<accession>A0ABU8H3W3</accession>
<dbReference type="Gene3D" id="2.160.20.120">
    <property type="match status" value="1"/>
</dbReference>
<protein>
    <submittedName>
        <fullName evidence="3">Head GIN domain-containing protein</fullName>
    </submittedName>
</protein>
<organism evidence="3 4">
    <name type="scientific">Sphingomonas kyungheensis</name>
    <dbReference type="NCBI Taxonomy" id="1069987"/>
    <lineage>
        <taxon>Bacteria</taxon>
        <taxon>Pseudomonadati</taxon>
        <taxon>Pseudomonadota</taxon>
        <taxon>Alphaproteobacteria</taxon>
        <taxon>Sphingomonadales</taxon>
        <taxon>Sphingomonadaceae</taxon>
        <taxon>Sphingomonas</taxon>
    </lineage>
</organism>
<evidence type="ECO:0000313" key="4">
    <source>
        <dbReference type="Proteomes" id="UP001367771"/>
    </source>
</evidence>
<feature type="domain" description="Putative auto-transporter adhesin head GIN" evidence="2">
    <location>
        <begin position="42"/>
        <end position="218"/>
    </location>
</feature>
<feature type="signal peptide" evidence="1">
    <location>
        <begin position="1"/>
        <end position="19"/>
    </location>
</feature>
<dbReference type="EMBL" id="JBBBDM010000004">
    <property type="protein sequence ID" value="MEI5687724.1"/>
    <property type="molecule type" value="Genomic_DNA"/>
</dbReference>
<sequence length="239" mass="23891">MRNISMAMAAMMLVGCSMGYDDGAALAAKGSGPSRTYPAQGFSRIDVTGSDDVDVRLGNGFSVRAEGPADELDTLRIAESDGTLTIGRKRGIGWGRHRAVKVFVTLPRLAEARVTGTATVAVDRITGAGFKAEVSGSGDLNIAALTVDTADLSITGTGDVRAGGAVKMLHVAVAGTGSVDAAGLRVARADVSVAGTGDVRAAVDGPARVAISGTGDVDLGASARCTVSNHGTGSVRCGG</sequence>
<dbReference type="PROSITE" id="PS51257">
    <property type="entry name" value="PROKAR_LIPOPROTEIN"/>
    <property type="match status" value="1"/>
</dbReference>
<keyword evidence="1" id="KW-0732">Signal</keyword>
<proteinExistence type="predicted"/>
<name>A0ABU8H3W3_9SPHN</name>